<dbReference type="InterPro" id="IPR011251">
    <property type="entry name" value="Luciferase-like_dom"/>
</dbReference>
<evidence type="ECO:0000256" key="4">
    <source>
        <dbReference type="ARBA" id="ARBA00023033"/>
    </source>
</evidence>
<dbReference type="Pfam" id="PF00296">
    <property type="entry name" value="Bac_luciferase"/>
    <property type="match status" value="1"/>
</dbReference>
<evidence type="ECO:0000259" key="5">
    <source>
        <dbReference type="Pfam" id="PF00296"/>
    </source>
</evidence>
<dbReference type="RefSeq" id="WP_072811084.1">
    <property type="nucleotide sequence ID" value="NZ_JAHWLX010000122.1"/>
</dbReference>
<dbReference type="InterPro" id="IPR050172">
    <property type="entry name" value="SsuD_RutA_monooxygenase"/>
</dbReference>
<reference evidence="6 7" key="1">
    <citation type="submission" date="2019-10" db="EMBL/GenBank/DDBJ databases">
        <title>Draft Genome Assembly of Rhodococcus zopfii DSM44189.</title>
        <authorList>
            <person name="Sutton J.M."/>
            <person name="Akob D.M."/>
            <person name="Bushman T.J."/>
        </authorList>
    </citation>
    <scope>NUCLEOTIDE SEQUENCE [LARGE SCALE GENOMIC DNA]</scope>
    <source>
        <strain evidence="6 7">DSM 44189</strain>
    </source>
</reference>
<keyword evidence="3" id="KW-0560">Oxidoreductase</keyword>
<keyword evidence="4" id="KW-0503">Monooxygenase</keyword>
<gene>
    <name evidence="6" type="ORF">F8M49_11265</name>
</gene>
<keyword evidence="2" id="KW-0288">FMN</keyword>
<evidence type="ECO:0000313" key="7">
    <source>
        <dbReference type="Proteomes" id="UP001275440"/>
    </source>
</evidence>
<dbReference type="SUPFAM" id="SSF51679">
    <property type="entry name" value="Bacterial luciferase-like"/>
    <property type="match status" value="1"/>
</dbReference>
<dbReference type="Gene3D" id="3.20.20.30">
    <property type="entry name" value="Luciferase-like domain"/>
    <property type="match status" value="1"/>
</dbReference>
<evidence type="ECO:0000313" key="6">
    <source>
        <dbReference type="EMBL" id="MDV2475795.1"/>
    </source>
</evidence>
<dbReference type="PANTHER" id="PTHR42847">
    <property type="entry name" value="ALKANESULFONATE MONOOXYGENASE"/>
    <property type="match status" value="1"/>
</dbReference>
<evidence type="ECO:0000256" key="1">
    <source>
        <dbReference type="ARBA" id="ARBA00022630"/>
    </source>
</evidence>
<protein>
    <submittedName>
        <fullName evidence="6">TIGR03621 family F420-dependent LLM class oxidoreductase</fullName>
    </submittedName>
</protein>
<evidence type="ECO:0000256" key="2">
    <source>
        <dbReference type="ARBA" id="ARBA00022643"/>
    </source>
</evidence>
<dbReference type="EMBL" id="WBMO01000001">
    <property type="protein sequence ID" value="MDV2475795.1"/>
    <property type="molecule type" value="Genomic_DNA"/>
</dbReference>
<feature type="domain" description="Luciferase-like" evidence="5">
    <location>
        <begin position="15"/>
        <end position="191"/>
    </location>
</feature>
<comment type="caution">
    <text evidence="6">The sequence shown here is derived from an EMBL/GenBank/DDBJ whole genome shotgun (WGS) entry which is preliminary data.</text>
</comment>
<accession>A0ABU3WP74</accession>
<keyword evidence="1" id="KW-0285">Flavoprotein</keyword>
<proteinExistence type="predicted"/>
<dbReference type="InterPro" id="IPR019923">
    <property type="entry name" value="Lucif-like_OxRdtase_MSMEG_2516"/>
</dbReference>
<name>A0ABU3WP74_9NOCA</name>
<dbReference type="InterPro" id="IPR036661">
    <property type="entry name" value="Luciferase-like_sf"/>
</dbReference>
<organism evidence="6 7">
    <name type="scientific">Rhodococcus zopfii</name>
    <dbReference type="NCBI Taxonomy" id="43772"/>
    <lineage>
        <taxon>Bacteria</taxon>
        <taxon>Bacillati</taxon>
        <taxon>Actinomycetota</taxon>
        <taxon>Actinomycetes</taxon>
        <taxon>Mycobacteriales</taxon>
        <taxon>Nocardiaceae</taxon>
        <taxon>Rhodococcus</taxon>
    </lineage>
</organism>
<evidence type="ECO:0000256" key="3">
    <source>
        <dbReference type="ARBA" id="ARBA00023002"/>
    </source>
</evidence>
<dbReference type="PANTHER" id="PTHR42847:SF4">
    <property type="entry name" value="ALKANESULFONATE MONOOXYGENASE-RELATED"/>
    <property type="match status" value="1"/>
</dbReference>
<keyword evidence="7" id="KW-1185">Reference proteome</keyword>
<sequence>MTDFRFSVNVLGIESPEGFARSCRAVEDAGFDALFAADHLGVPAPFPVLVAAAHATERMRVGTLVLNAAFWNPALLAREIATTDALTGGRLEVGLGAGHMRWEFESAGIAWESFGTRADHLESTVTALRRLFAQPAYEPQAAMREAFGLPVLRPVQRHGFGGEGPPLIIGGTGDRILAIAGACADIVSVAGAYQVPGRPPGTFRIGSAAEADERIRFTRACAGPRADHIEWHTLVQMVIETDDRRAAAAAAAERLGIRVGDLLDTPFVLIGTVEEMAAQILTARDRYGFTHFTVHAPYRDVFARVIAQVRANGVSPAPAD</sequence>
<dbReference type="NCBIfam" id="TIGR03621">
    <property type="entry name" value="F420_MSMEG_2516"/>
    <property type="match status" value="1"/>
</dbReference>
<dbReference type="Proteomes" id="UP001275440">
    <property type="component" value="Unassembled WGS sequence"/>
</dbReference>